<dbReference type="InterPro" id="IPR025245">
    <property type="entry name" value="DUF4197"/>
</dbReference>
<keyword evidence="1" id="KW-0732">Signal</keyword>
<comment type="caution">
    <text evidence="2">The sequence shown here is derived from an EMBL/GenBank/DDBJ whole genome shotgun (WGS) entry which is preliminary data.</text>
</comment>
<dbReference type="Proteomes" id="UP000627292">
    <property type="component" value="Unassembled WGS sequence"/>
</dbReference>
<sequence length="243" mass="25804">MKRIYLPVLALACLSLSGCDTARKIANNWPATGATTGSLTTDQIVAGLKEALTIGTQNSSNKLSAIDGYFANAAIKILLPPEAQKVESTLRSLGLGSTVDKAVLSLNRAAEEAAKSATPIFVNAIKQMTITDALGILKGGNNAATNYFKGKTTAALTDAFKPTINSALSKVSATKYWADMFTVYNKFAKTPVNTDLSAYVTGKAIDGIFFQVAQEEQQIRTNPTARVTDILKKVFGSSQAQTR</sequence>
<dbReference type="AlphaFoldDB" id="A0A917MWW7"/>
<feature type="chain" id="PRO_5037387358" description="DUF4197 domain-containing protein" evidence="1">
    <location>
        <begin position="23"/>
        <end position="243"/>
    </location>
</feature>
<dbReference type="Pfam" id="PF13852">
    <property type="entry name" value="DUF4197"/>
    <property type="match status" value="1"/>
</dbReference>
<evidence type="ECO:0008006" key="4">
    <source>
        <dbReference type="Google" id="ProtNLM"/>
    </source>
</evidence>
<gene>
    <name evidence="2" type="ORF">GCM10011379_28700</name>
</gene>
<name>A0A917MWW7_9BACT</name>
<reference evidence="2" key="2">
    <citation type="submission" date="2020-09" db="EMBL/GenBank/DDBJ databases">
        <authorList>
            <person name="Sun Q."/>
            <person name="Zhou Y."/>
        </authorList>
    </citation>
    <scope>NUCLEOTIDE SEQUENCE</scope>
    <source>
        <strain evidence="2">CGMCC 1.15290</strain>
    </source>
</reference>
<evidence type="ECO:0000313" key="2">
    <source>
        <dbReference type="EMBL" id="GGH70432.1"/>
    </source>
</evidence>
<evidence type="ECO:0000256" key="1">
    <source>
        <dbReference type="SAM" id="SignalP"/>
    </source>
</evidence>
<protein>
    <recommendedName>
        <fullName evidence="4">DUF4197 domain-containing protein</fullName>
    </recommendedName>
</protein>
<dbReference type="PROSITE" id="PS51257">
    <property type="entry name" value="PROKAR_LIPOPROTEIN"/>
    <property type="match status" value="1"/>
</dbReference>
<reference evidence="2" key="1">
    <citation type="journal article" date="2014" name="Int. J. Syst. Evol. Microbiol.">
        <title>Complete genome sequence of Corynebacterium casei LMG S-19264T (=DSM 44701T), isolated from a smear-ripened cheese.</title>
        <authorList>
            <consortium name="US DOE Joint Genome Institute (JGI-PGF)"/>
            <person name="Walter F."/>
            <person name="Albersmeier A."/>
            <person name="Kalinowski J."/>
            <person name="Ruckert C."/>
        </authorList>
    </citation>
    <scope>NUCLEOTIDE SEQUENCE</scope>
    <source>
        <strain evidence="2">CGMCC 1.15290</strain>
    </source>
</reference>
<dbReference type="RefSeq" id="WP_188953384.1">
    <property type="nucleotide sequence ID" value="NZ_BMIB01000003.1"/>
</dbReference>
<evidence type="ECO:0000313" key="3">
    <source>
        <dbReference type="Proteomes" id="UP000627292"/>
    </source>
</evidence>
<feature type="signal peptide" evidence="1">
    <location>
        <begin position="1"/>
        <end position="22"/>
    </location>
</feature>
<proteinExistence type="predicted"/>
<organism evidence="2 3">
    <name type="scientific">Filimonas zeae</name>
    <dbReference type="NCBI Taxonomy" id="1737353"/>
    <lineage>
        <taxon>Bacteria</taxon>
        <taxon>Pseudomonadati</taxon>
        <taxon>Bacteroidota</taxon>
        <taxon>Chitinophagia</taxon>
        <taxon>Chitinophagales</taxon>
        <taxon>Chitinophagaceae</taxon>
        <taxon>Filimonas</taxon>
    </lineage>
</organism>
<accession>A0A917MWW7</accession>
<keyword evidence="3" id="KW-1185">Reference proteome</keyword>
<dbReference type="EMBL" id="BMIB01000003">
    <property type="protein sequence ID" value="GGH70432.1"/>
    <property type="molecule type" value="Genomic_DNA"/>
</dbReference>